<proteinExistence type="predicted"/>
<accession>A0A3N4JSP0</accession>
<protein>
    <recommendedName>
        <fullName evidence="4">Secreted protein</fullName>
    </recommendedName>
</protein>
<keyword evidence="1" id="KW-0732">Signal</keyword>
<evidence type="ECO:0000256" key="1">
    <source>
        <dbReference type="SAM" id="SignalP"/>
    </source>
</evidence>
<feature type="chain" id="PRO_5018019942" description="Secreted protein" evidence="1">
    <location>
        <begin position="24"/>
        <end position="71"/>
    </location>
</feature>
<dbReference type="AlphaFoldDB" id="A0A3N4JSP0"/>
<evidence type="ECO:0008006" key="4">
    <source>
        <dbReference type="Google" id="ProtNLM"/>
    </source>
</evidence>
<evidence type="ECO:0000313" key="3">
    <source>
        <dbReference type="Proteomes" id="UP000276215"/>
    </source>
</evidence>
<dbReference type="EMBL" id="ML120375">
    <property type="protein sequence ID" value="RPB01197.1"/>
    <property type="molecule type" value="Genomic_DNA"/>
</dbReference>
<keyword evidence="3" id="KW-1185">Reference proteome</keyword>
<evidence type="ECO:0000313" key="2">
    <source>
        <dbReference type="EMBL" id="RPB01197.1"/>
    </source>
</evidence>
<dbReference type="Proteomes" id="UP000276215">
    <property type="component" value="Unassembled WGS sequence"/>
</dbReference>
<gene>
    <name evidence="2" type="ORF">L873DRAFT_1804114</name>
</gene>
<feature type="signal peptide" evidence="1">
    <location>
        <begin position="1"/>
        <end position="23"/>
    </location>
</feature>
<reference evidence="2 3" key="1">
    <citation type="journal article" date="2018" name="Nat. Ecol. Evol.">
        <title>Pezizomycetes genomes reveal the molecular basis of ectomycorrhizal truffle lifestyle.</title>
        <authorList>
            <person name="Murat C."/>
            <person name="Payen T."/>
            <person name="Noel B."/>
            <person name="Kuo A."/>
            <person name="Morin E."/>
            <person name="Chen J."/>
            <person name="Kohler A."/>
            <person name="Krizsan K."/>
            <person name="Balestrini R."/>
            <person name="Da Silva C."/>
            <person name="Montanini B."/>
            <person name="Hainaut M."/>
            <person name="Levati E."/>
            <person name="Barry K.W."/>
            <person name="Belfiori B."/>
            <person name="Cichocki N."/>
            <person name="Clum A."/>
            <person name="Dockter R.B."/>
            <person name="Fauchery L."/>
            <person name="Guy J."/>
            <person name="Iotti M."/>
            <person name="Le Tacon F."/>
            <person name="Lindquist E.A."/>
            <person name="Lipzen A."/>
            <person name="Malagnac F."/>
            <person name="Mello A."/>
            <person name="Molinier V."/>
            <person name="Miyauchi S."/>
            <person name="Poulain J."/>
            <person name="Riccioni C."/>
            <person name="Rubini A."/>
            <person name="Sitrit Y."/>
            <person name="Splivallo R."/>
            <person name="Traeger S."/>
            <person name="Wang M."/>
            <person name="Zifcakova L."/>
            <person name="Wipf D."/>
            <person name="Zambonelli A."/>
            <person name="Paolocci F."/>
            <person name="Nowrousian M."/>
            <person name="Ottonello S."/>
            <person name="Baldrian P."/>
            <person name="Spatafora J.W."/>
            <person name="Henrissat B."/>
            <person name="Nagy L.G."/>
            <person name="Aury J.M."/>
            <person name="Wincker P."/>
            <person name="Grigoriev I.V."/>
            <person name="Bonfante P."/>
            <person name="Martin F.M."/>
        </authorList>
    </citation>
    <scope>NUCLEOTIDE SEQUENCE [LARGE SCALE GENOMIC DNA]</scope>
    <source>
        <strain evidence="2 3">120613-1</strain>
    </source>
</reference>
<organism evidence="2 3">
    <name type="scientific">Choiromyces venosus 120613-1</name>
    <dbReference type="NCBI Taxonomy" id="1336337"/>
    <lineage>
        <taxon>Eukaryota</taxon>
        <taxon>Fungi</taxon>
        <taxon>Dikarya</taxon>
        <taxon>Ascomycota</taxon>
        <taxon>Pezizomycotina</taxon>
        <taxon>Pezizomycetes</taxon>
        <taxon>Pezizales</taxon>
        <taxon>Tuberaceae</taxon>
        <taxon>Choiromyces</taxon>
    </lineage>
</organism>
<sequence length="71" mass="8609">MPELKCRLTTLFFLFFFFPLTRKRWVELCFVCCALHSREFGWYTAYSTVPYQTCRFNFVLPVCVTVWTSFL</sequence>
<name>A0A3N4JSP0_9PEZI</name>